<dbReference type="GO" id="GO:0016020">
    <property type="term" value="C:membrane"/>
    <property type="evidence" value="ECO:0007669"/>
    <property type="project" value="UniProtKB-SubCell"/>
</dbReference>
<feature type="compositionally biased region" description="Basic and acidic residues" evidence="27">
    <location>
        <begin position="1281"/>
        <end position="1296"/>
    </location>
</feature>
<feature type="domain" description="Nuclear receptor" evidence="30">
    <location>
        <begin position="160"/>
        <end position="234"/>
    </location>
</feature>
<dbReference type="SUPFAM" id="SSF57716">
    <property type="entry name" value="Glucocorticoid receptor-like (DNA-binding domain)"/>
    <property type="match status" value="1"/>
</dbReference>
<dbReference type="PROSITE" id="PS50089">
    <property type="entry name" value="ZF_RING_2"/>
    <property type="match status" value="1"/>
</dbReference>
<dbReference type="InterPro" id="IPR013083">
    <property type="entry name" value="Znf_RING/FYVE/PHD"/>
</dbReference>
<dbReference type="PROSITE" id="PS00518">
    <property type="entry name" value="ZF_RING_1"/>
    <property type="match status" value="1"/>
</dbReference>
<dbReference type="FunFam" id="1.10.565.10:FF:000013">
    <property type="entry name" value="Peroxisome proliferator-activated receptor delta"/>
    <property type="match status" value="1"/>
</dbReference>
<dbReference type="CDD" id="cd00403">
    <property type="entry name" value="Ribosomal_L1"/>
    <property type="match status" value="1"/>
</dbReference>
<comment type="similarity">
    <text evidence="5">Belongs to the universal ribosomal protein uL1 family.</text>
</comment>
<feature type="region of interest" description="Disordered" evidence="27">
    <location>
        <begin position="1477"/>
        <end position="1562"/>
    </location>
</feature>
<evidence type="ECO:0000256" key="12">
    <source>
        <dbReference type="ARBA" id="ARBA00022989"/>
    </source>
</evidence>
<keyword evidence="18" id="KW-0804">Transcription</keyword>
<dbReference type="GO" id="GO:0050728">
    <property type="term" value="P:negative regulation of inflammatory response"/>
    <property type="evidence" value="ECO:0007669"/>
    <property type="project" value="TreeGrafter"/>
</dbReference>
<keyword evidence="13" id="KW-0805">Transcription regulation</keyword>
<keyword evidence="9 25" id="KW-0863">Zinc-finger</keyword>
<dbReference type="FunFam" id="3.30.190.20:FF:000009">
    <property type="entry name" value="Ribosomal protein L10a"/>
    <property type="match status" value="1"/>
</dbReference>
<keyword evidence="14 26" id="KW-0175">Coiled coil</keyword>
<comment type="function">
    <text evidence="22">Component of the large ribosomal subunit. The ribosome is a large ribonucleoprotein complex responsible for the synthesis of proteins in the cell.</text>
</comment>
<evidence type="ECO:0000256" key="13">
    <source>
        <dbReference type="ARBA" id="ARBA00023015"/>
    </source>
</evidence>
<evidence type="ECO:0000256" key="5">
    <source>
        <dbReference type="ARBA" id="ARBA00010531"/>
    </source>
</evidence>
<dbReference type="SMART" id="SM00399">
    <property type="entry name" value="ZnF_C4"/>
    <property type="match status" value="1"/>
</dbReference>
<dbReference type="PANTHER" id="PTHR24082:SF15">
    <property type="entry name" value="PEROXISOME PROLIFERATOR-ACTIVATED RECEPTOR DELTA"/>
    <property type="match status" value="1"/>
</dbReference>
<dbReference type="SUPFAM" id="SSF57850">
    <property type="entry name" value="RING/U-box"/>
    <property type="match status" value="1"/>
</dbReference>
<feature type="coiled-coil region" evidence="26">
    <location>
        <begin position="1398"/>
        <end position="1428"/>
    </location>
</feature>
<dbReference type="Pfam" id="PF00687">
    <property type="entry name" value="Ribosomal_L1"/>
    <property type="match status" value="1"/>
</dbReference>
<evidence type="ECO:0000256" key="27">
    <source>
        <dbReference type="SAM" id="MobiDB-lite"/>
    </source>
</evidence>
<organism evidence="33 34">
    <name type="scientific">Labeo rohita</name>
    <name type="common">Indian major carp</name>
    <name type="synonym">Cyprinus rohita</name>
    <dbReference type="NCBI Taxonomy" id="84645"/>
    <lineage>
        <taxon>Eukaryota</taxon>
        <taxon>Metazoa</taxon>
        <taxon>Chordata</taxon>
        <taxon>Craniata</taxon>
        <taxon>Vertebrata</taxon>
        <taxon>Euteleostomi</taxon>
        <taxon>Actinopterygii</taxon>
        <taxon>Neopterygii</taxon>
        <taxon>Teleostei</taxon>
        <taxon>Ostariophysi</taxon>
        <taxon>Cypriniformes</taxon>
        <taxon>Cyprinidae</taxon>
        <taxon>Labeoninae</taxon>
        <taxon>Labeonini</taxon>
        <taxon>Labeo</taxon>
    </lineage>
</organism>
<dbReference type="PRINTS" id="PR01288">
    <property type="entry name" value="PROXISOMEPAR"/>
</dbReference>
<dbReference type="CDD" id="cd06965">
    <property type="entry name" value="NR_DBD_Ppar"/>
    <property type="match status" value="1"/>
</dbReference>
<dbReference type="PROSITE" id="PS00031">
    <property type="entry name" value="NUCLEAR_REC_DBD_1"/>
    <property type="match status" value="1"/>
</dbReference>
<dbReference type="SMART" id="SM00430">
    <property type="entry name" value="HOLI"/>
    <property type="match status" value="1"/>
</dbReference>
<keyword evidence="35" id="KW-1267">Proteomics identification</keyword>
<protein>
    <recommendedName>
        <fullName evidence="23">Large ribosomal subunit protein uL1</fullName>
    </recommendedName>
    <alternativeName>
        <fullName evidence="24">60S ribosomal protein L10a</fullName>
    </alternativeName>
</protein>
<dbReference type="Pfam" id="PF00097">
    <property type="entry name" value="zf-C3HC4"/>
    <property type="match status" value="1"/>
</dbReference>
<feature type="compositionally biased region" description="Polar residues" evidence="27">
    <location>
        <begin position="1539"/>
        <end position="1551"/>
    </location>
</feature>
<evidence type="ECO:0000256" key="18">
    <source>
        <dbReference type="ARBA" id="ARBA00023163"/>
    </source>
</evidence>
<dbReference type="GO" id="GO:0005737">
    <property type="term" value="C:cytoplasm"/>
    <property type="evidence" value="ECO:0007669"/>
    <property type="project" value="UniProtKB-SubCell"/>
</dbReference>
<dbReference type="Gene3D" id="1.10.565.10">
    <property type="entry name" value="Retinoid X Receptor"/>
    <property type="match status" value="1"/>
</dbReference>
<dbReference type="Proteomes" id="UP000290572">
    <property type="component" value="Unassembled WGS sequence"/>
</dbReference>
<evidence type="ECO:0000259" key="30">
    <source>
        <dbReference type="PROSITE" id="PS51030"/>
    </source>
</evidence>
<dbReference type="SMART" id="SM00356">
    <property type="entry name" value="ZnF_C3H1"/>
    <property type="match status" value="2"/>
</dbReference>
<keyword evidence="6" id="KW-0963">Cytoplasm</keyword>
<evidence type="ECO:0000256" key="3">
    <source>
        <dbReference type="ARBA" id="ARBA00004496"/>
    </source>
</evidence>
<evidence type="ECO:0007829" key="35">
    <source>
        <dbReference type="PeptideAtlas" id="A0A498NF37"/>
    </source>
</evidence>
<dbReference type="InterPro" id="IPR028364">
    <property type="entry name" value="Ribosomal_uL1/biogenesis"/>
</dbReference>
<dbReference type="FunFam" id="3.40.50.790:FF:000002">
    <property type="entry name" value="Ribosomal protein"/>
    <property type="match status" value="1"/>
</dbReference>
<evidence type="ECO:0000256" key="25">
    <source>
        <dbReference type="PROSITE-ProRule" id="PRU00723"/>
    </source>
</evidence>
<evidence type="ECO:0000256" key="1">
    <source>
        <dbReference type="ARBA" id="ARBA00004123"/>
    </source>
</evidence>
<dbReference type="GO" id="GO:0001227">
    <property type="term" value="F:DNA-binding transcription repressor activity, RNA polymerase II-specific"/>
    <property type="evidence" value="ECO:0007669"/>
    <property type="project" value="TreeGrafter"/>
</dbReference>
<dbReference type="InterPro" id="IPR023674">
    <property type="entry name" value="Ribosomal_uL1-like"/>
</dbReference>
<evidence type="ECO:0000256" key="26">
    <source>
        <dbReference type="SAM" id="Coils"/>
    </source>
</evidence>
<proteinExistence type="evidence at protein level"/>
<dbReference type="GO" id="GO:1990904">
    <property type="term" value="C:ribonucleoprotein complex"/>
    <property type="evidence" value="ECO:0007669"/>
    <property type="project" value="UniProtKB-KW"/>
</dbReference>
<keyword evidence="20" id="KW-0539">Nucleus</keyword>
<evidence type="ECO:0000256" key="2">
    <source>
        <dbReference type="ARBA" id="ARBA00004167"/>
    </source>
</evidence>
<keyword evidence="8 25" id="KW-0479">Metal-binding</keyword>
<feature type="zinc finger region" description="C3H1-type" evidence="25">
    <location>
        <begin position="550"/>
        <end position="577"/>
    </location>
</feature>
<dbReference type="InterPro" id="IPR000536">
    <property type="entry name" value="Nucl_hrmn_rcpt_lig-bd"/>
</dbReference>
<feature type="region of interest" description="Disordered" evidence="27">
    <location>
        <begin position="60"/>
        <end position="141"/>
    </location>
</feature>
<feature type="domain" description="C3H1-type" evidence="29">
    <location>
        <begin position="550"/>
        <end position="577"/>
    </location>
</feature>
<comment type="caution">
    <text evidence="33">The sequence shown here is derived from an EMBL/GenBank/DDBJ whole genome shotgun (WGS) entry which is preliminary data.</text>
</comment>
<dbReference type="InterPro" id="IPR016095">
    <property type="entry name" value="Ribosomal_uL1_3-a/b-sand"/>
</dbReference>
<evidence type="ECO:0000313" key="33">
    <source>
        <dbReference type="EMBL" id="RXN29407.1"/>
    </source>
</evidence>
<dbReference type="PROSITE" id="PS51030">
    <property type="entry name" value="NUCLEAR_REC_DBD_2"/>
    <property type="match status" value="1"/>
</dbReference>
<evidence type="ECO:0000259" key="28">
    <source>
        <dbReference type="PROSITE" id="PS50089"/>
    </source>
</evidence>
<keyword evidence="11" id="KW-0689">Ribosomal protein</keyword>
<evidence type="ECO:0000256" key="10">
    <source>
        <dbReference type="ARBA" id="ARBA00022833"/>
    </source>
</evidence>
<evidence type="ECO:0000259" key="29">
    <source>
        <dbReference type="PROSITE" id="PS50103"/>
    </source>
</evidence>
<dbReference type="InterPro" id="IPR003074">
    <property type="entry name" value="1Cnucl_rcpt"/>
</dbReference>
<dbReference type="GO" id="GO:0008270">
    <property type="term" value="F:zinc ion binding"/>
    <property type="evidence" value="ECO:0007669"/>
    <property type="project" value="UniProtKB-KW"/>
</dbReference>
<dbReference type="FunFam" id="3.30.50.10:FF:000010">
    <property type="entry name" value="Peroxisome proliferator-activated receptor gamma"/>
    <property type="match status" value="1"/>
</dbReference>
<dbReference type="PROSITE" id="PS50103">
    <property type="entry name" value="ZF_C3H1"/>
    <property type="match status" value="2"/>
</dbReference>
<evidence type="ECO:0000256" key="7">
    <source>
        <dbReference type="ARBA" id="ARBA00022692"/>
    </source>
</evidence>
<dbReference type="PROSITE" id="PS51843">
    <property type="entry name" value="NR_LBD"/>
    <property type="match status" value="1"/>
</dbReference>
<dbReference type="InterPro" id="IPR021025">
    <property type="entry name" value="Fanconi_anaemia_gr_E_prot_C"/>
</dbReference>
<evidence type="ECO:0000256" key="15">
    <source>
        <dbReference type="ARBA" id="ARBA00023125"/>
    </source>
</evidence>
<evidence type="ECO:0000256" key="22">
    <source>
        <dbReference type="ARBA" id="ARBA00034092"/>
    </source>
</evidence>
<evidence type="ECO:0000313" key="32">
    <source>
        <dbReference type="EMBL" id="RXN23182.1"/>
    </source>
</evidence>
<dbReference type="InterPro" id="IPR000571">
    <property type="entry name" value="Znf_CCCH"/>
</dbReference>
<dbReference type="GO" id="GO:0005634">
    <property type="term" value="C:nucleus"/>
    <property type="evidence" value="ECO:0007669"/>
    <property type="project" value="UniProtKB-SubCell"/>
</dbReference>
<dbReference type="InterPro" id="IPR001841">
    <property type="entry name" value="Znf_RING"/>
</dbReference>
<dbReference type="EMBL" id="QBIY01012564">
    <property type="protein sequence ID" value="RXN23182.1"/>
    <property type="molecule type" value="Genomic_DNA"/>
</dbReference>
<sequence>MEQVEQPTSEMKCDGPVDVSAAQERLMFPGVTEGRSSPRTDLNPVQILEDTTWMAVQEGETASSDCGGMSDLQEPSSASGEEVEGSETSDATGLEVSPGSKESWGATLQNGDGTPQESPQQNSDTPATAQMFPDPLQTPSLSLSDQLRLGRDDPNSMGLNVECRICGDKASGFHYGVHACEGCKGFFRRTIRMKLEYERCERACKVQKKSRNKCQYCRFQKCLALGMSHDAIRYGRMPEAEKKKLVAGLLAGEKQQSTSGADLKTLAKHVNTSYLRNLNMTKKKARSILTGKTSCTSPFVIHDMDSLWQAENGLVWNQLNGAPPNKEIGVHVFYRCQCTTVETVRELTEFAKNIPGFVDLFLNDQVTLLKYGVHEAIFAMLPSLMNKDGLLVANGKGFVTREFLRSLRKPFSEIMEPKFEFAVKFNALELDDSDLALFVAAIILCGDRPGLMNVKQVEQIQDGILQALDQHLQVHHPDSPHLFPKLLQKMADLRQLVTENAQLVQMIKKTESETSLHPLLQEIYKDMQFINGSCRYGPSCYYLHEFPAVPSFQVQCRYFQKGGCWFGDRCRYLHVPQAGEGSSGSSRRGSAPAVFPSALAGRSLADRRGSEPSLLLPQGAYSLNRRGSEPLVTSAMRSLHQIGTIVSSSSHNYNSAAFVPGAAPAEVQKVTVSEAETQVTGSPERPDQGGAAVSTERQRSSSFDQSKDVACGICMDKISEKSTIQERRYGILPNCNHAFCISCIVTWRKTKDFQEDVINKPLVCLFSEGFKQNLLCFLHLIHPGLPKDRVHHLLECLTQDDVENQWACVLIKQLQRDIEGTRKETLLTLNCTGKLKSLCERFRNADAKGRWAACFEGLESEGKESNVTVLSQKKRKSDYMDHDGDVQEDHQSKRVKMDFWPCDEEEKLTEEEEPKMRTSQLEQSAASVSQAHSDVLGSLKNLPEHMKAAVPVIKELLDTESTWDESSVSALKVFHECDPNEVEILCSMLGLSEASEQSLPQFCSCLLELSPDLSHSTACAVITHLLLEKLELSEEDFSLFTNQLCSQSPHFSKSMKFAKMLLSVLTKYQSHVSRDTLYEAVREVQAGARLKKKKFLETVELQISLKNYDPQKDKRFSGTVRLKTTPRPKFSVCILGDQQHCDEAKAAELPHMDIEALKKLNKNKKLVKKLAKKYDAFLASESLIKQIPRILGPGLNKAGKFPSLLTHNENLGTKVDEVKSTIKFQMKKVLCLAVAVGHVRMTEEELVYNIHLAVNFLVSLLKKNWQNACEDQQVLTNNHTENSEHDSEEESRHEDQLALEEPSDDVRLGPNSVDMTEEELEAAFSRLSLAFRCDQYTLCQRLETEEHARDNAEDNLRLEVERGKEVLEGTIGRISNTSEVLGAVHQEAKVSRAVELMVAHVEKLKRRHERNSAELEEMKKQMEKSSRERYVYEQWEETDTIEKLEKDLQKYHQSLSLPSRSQPQLRRRISTNIIAKQIQRQKTKESEAISSSLTNEIREKRESNTKKPDHTDDCQMNRGQVVPKDDSPSQTAAADAPEETSSVQIHPNQTLRLELDPAFVKK</sequence>
<dbReference type="Pfam" id="PF00104">
    <property type="entry name" value="Hormone_recep"/>
    <property type="match status" value="1"/>
</dbReference>
<dbReference type="SUPFAM" id="SSF48508">
    <property type="entry name" value="Nuclear receptor ligand-binding domain"/>
    <property type="match status" value="1"/>
</dbReference>
<dbReference type="Pfam" id="PF00642">
    <property type="entry name" value="zf-CCCH"/>
    <property type="match status" value="1"/>
</dbReference>
<evidence type="ECO:0000313" key="34">
    <source>
        <dbReference type="Proteomes" id="UP000290572"/>
    </source>
</evidence>
<feature type="region of interest" description="Disordered" evidence="27">
    <location>
        <begin position="1279"/>
        <end position="1310"/>
    </location>
</feature>
<dbReference type="Gene3D" id="3.30.40.10">
    <property type="entry name" value="Zinc/RING finger domain, C3HC4 (zinc finger)"/>
    <property type="match status" value="1"/>
</dbReference>
<evidence type="ECO:0000256" key="16">
    <source>
        <dbReference type="ARBA" id="ARBA00023136"/>
    </source>
</evidence>
<comment type="similarity">
    <text evidence="4">Belongs to the nuclear hormone receptor family. NR1 subfamily.</text>
</comment>
<gene>
    <name evidence="33" type="ORF">ROHU_018533</name>
    <name evidence="32" type="ORF">ROHU_022997</name>
</gene>
<dbReference type="SUPFAM" id="SSF56808">
    <property type="entry name" value="Ribosomal protein L1"/>
    <property type="match status" value="1"/>
</dbReference>
<feature type="domain" description="RING-type" evidence="28">
    <location>
        <begin position="711"/>
        <end position="764"/>
    </location>
</feature>
<keyword evidence="7" id="KW-0812">Transmembrane</keyword>
<dbReference type="GO" id="GO:0009755">
    <property type="term" value="P:hormone-mediated signaling pathway"/>
    <property type="evidence" value="ECO:0007669"/>
    <property type="project" value="TreeGrafter"/>
</dbReference>
<evidence type="ECO:0000256" key="24">
    <source>
        <dbReference type="ARBA" id="ARBA00035370"/>
    </source>
</evidence>
<dbReference type="InterPro" id="IPR013088">
    <property type="entry name" value="Znf_NHR/GATA"/>
</dbReference>
<comment type="subcellular location">
    <subcellularLocation>
        <location evidence="3">Cytoplasm</location>
    </subcellularLocation>
    <subcellularLocation>
        <location evidence="2">Membrane</location>
        <topology evidence="2">Single-pass membrane protein</topology>
    </subcellularLocation>
    <subcellularLocation>
        <location evidence="1">Nucleus</location>
    </subcellularLocation>
</comment>
<keyword evidence="19 33" id="KW-0675">Receptor</keyword>
<dbReference type="InterPro" id="IPR017907">
    <property type="entry name" value="Znf_RING_CS"/>
</dbReference>
<feature type="domain" description="C3H1-type" evidence="29">
    <location>
        <begin position="518"/>
        <end position="547"/>
    </location>
</feature>
<dbReference type="GO" id="GO:0004879">
    <property type="term" value="F:nuclear receptor activity"/>
    <property type="evidence" value="ECO:0007669"/>
    <property type="project" value="InterPro"/>
</dbReference>
<dbReference type="SUPFAM" id="SSF90229">
    <property type="entry name" value="CCCH zinc finger"/>
    <property type="match status" value="1"/>
</dbReference>
<dbReference type="EMBL" id="QBIY01011788">
    <property type="protein sequence ID" value="RXN29407.1"/>
    <property type="molecule type" value="Genomic_DNA"/>
</dbReference>
<feature type="zinc finger region" description="C3H1-type" evidence="25">
    <location>
        <begin position="518"/>
        <end position="547"/>
    </location>
</feature>
<reference evidence="33 34" key="1">
    <citation type="submission" date="2018-03" db="EMBL/GenBank/DDBJ databases">
        <title>Draft genome sequence of Rohu Carp (Labeo rohita).</title>
        <authorList>
            <person name="Das P."/>
            <person name="Kushwaha B."/>
            <person name="Joshi C.G."/>
            <person name="Kumar D."/>
            <person name="Nagpure N.S."/>
            <person name="Sahoo L."/>
            <person name="Das S.P."/>
            <person name="Bit A."/>
            <person name="Patnaik S."/>
            <person name="Meher P.K."/>
            <person name="Jayasankar P."/>
            <person name="Koringa P.G."/>
            <person name="Patel N.V."/>
            <person name="Hinsu A.T."/>
            <person name="Kumar R."/>
            <person name="Pandey M."/>
            <person name="Agarwal S."/>
            <person name="Srivastava S."/>
            <person name="Singh M."/>
            <person name="Iquebal M.A."/>
            <person name="Jaiswal S."/>
            <person name="Angadi U.B."/>
            <person name="Kumar N."/>
            <person name="Raza M."/>
            <person name="Shah T.M."/>
            <person name="Rai A."/>
            <person name="Jena J.K."/>
        </authorList>
    </citation>
    <scope>NUCLEOTIDE SEQUENCE [LARGE SCALE GENOMIC DNA]</scope>
    <source>
        <strain evidence="33">DASCIFA01</strain>
        <tissue evidence="33">Testis</tissue>
    </source>
</reference>
<dbReference type="PANTHER" id="PTHR24082">
    <property type="entry name" value="NUCLEAR HORMONE RECEPTOR"/>
    <property type="match status" value="1"/>
</dbReference>
<dbReference type="Pfam" id="PF11510">
    <property type="entry name" value="FA_FANCE"/>
    <property type="match status" value="1"/>
</dbReference>
<evidence type="ECO:0000256" key="19">
    <source>
        <dbReference type="ARBA" id="ARBA00023170"/>
    </source>
</evidence>
<dbReference type="GO" id="GO:0045944">
    <property type="term" value="P:positive regulation of transcription by RNA polymerase II"/>
    <property type="evidence" value="ECO:0007669"/>
    <property type="project" value="TreeGrafter"/>
</dbReference>
<dbReference type="GO" id="GO:0045923">
    <property type="term" value="P:positive regulation of fatty acid metabolic process"/>
    <property type="evidence" value="ECO:0007669"/>
    <property type="project" value="TreeGrafter"/>
</dbReference>
<evidence type="ECO:0000256" key="14">
    <source>
        <dbReference type="ARBA" id="ARBA00023054"/>
    </source>
</evidence>
<evidence type="ECO:0000256" key="6">
    <source>
        <dbReference type="ARBA" id="ARBA00022490"/>
    </source>
</evidence>
<dbReference type="Gene3D" id="3.40.50.790">
    <property type="match status" value="1"/>
</dbReference>
<feature type="region of interest" description="Disordered" evidence="27">
    <location>
        <begin position="673"/>
        <end position="701"/>
    </location>
</feature>
<dbReference type="GO" id="GO:0061630">
    <property type="term" value="F:ubiquitin protein ligase activity"/>
    <property type="evidence" value="ECO:0007669"/>
    <property type="project" value="UniProtKB-EC"/>
</dbReference>
<keyword evidence="21" id="KW-0687">Ribonucleoprotein</keyword>
<name>A0A498NF37_LABRO</name>
<dbReference type="InterPro" id="IPR050234">
    <property type="entry name" value="Nuclear_hormone_rcpt_NR1"/>
</dbReference>
<evidence type="ECO:0000256" key="9">
    <source>
        <dbReference type="ARBA" id="ARBA00022771"/>
    </source>
</evidence>
<dbReference type="InterPro" id="IPR001723">
    <property type="entry name" value="Nuclear_hrmn_rcpt"/>
</dbReference>
<dbReference type="STRING" id="84645.A0A498NF37"/>
<dbReference type="Gene3D" id="3.30.190.20">
    <property type="match status" value="1"/>
</dbReference>
<dbReference type="PRINTS" id="PR00047">
    <property type="entry name" value="STROIDFINGER"/>
</dbReference>
<evidence type="ECO:0000256" key="4">
    <source>
        <dbReference type="ARBA" id="ARBA00008092"/>
    </source>
</evidence>
<keyword evidence="10 25" id="KW-0862">Zinc</keyword>
<keyword evidence="12" id="KW-1133">Transmembrane helix</keyword>
<dbReference type="PRINTS" id="PR00398">
    <property type="entry name" value="STRDHORMONER"/>
</dbReference>
<feature type="compositionally biased region" description="Polar residues" evidence="27">
    <location>
        <begin position="106"/>
        <end position="128"/>
    </location>
</feature>
<dbReference type="InterPro" id="IPR023673">
    <property type="entry name" value="Ribosomal_uL1_CS"/>
</dbReference>
<evidence type="ECO:0000256" key="11">
    <source>
        <dbReference type="ARBA" id="ARBA00022980"/>
    </source>
</evidence>
<dbReference type="GO" id="GO:0005840">
    <property type="term" value="C:ribosome"/>
    <property type="evidence" value="ECO:0007669"/>
    <property type="project" value="UniProtKB-KW"/>
</dbReference>
<dbReference type="Gene3D" id="1.25.40.480">
    <property type="match status" value="2"/>
</dbReference>
<evidence type="ECO:0000256" key="23">
    <source>
        <dbReference type="ARBA" id="ARBA00035241"/>
    </source>
</evidence>
<dbReference type="GO" id="GO:0006631">
    <property type="term" value="P:fatty acid metabolic process"/>
    <property type="evidence" value="ECO:0007669"/>
    <property type="project" value="TreeGrafter"/>
</dbReference>
<keyword evidence="17" id="KW-0010">Activator</keyword>
<keyword evidence="16" id="KW-0472">Membrane</keyword>
<dbReference type="Pfam" id="PF05781">
    <property type="entry name" value="MRVI1"/>
    <property type="match status" value="1"/>
</dbReference>
<evidence type="ECO:0000256" key="21">
    <source>
        <dbReference type="ARBA" id="ARBA00023274"/>
    </source>
</evidence>
<dbReference type="FunFam" id="3.30.190.20:FF:000006">
    <property type="entry name" value="Ribosomal protein"/>
    <property type="match status" value="1"/>
</dbReference>
<evidence type="ECO:0000256" key="20">
    <source>
        <dbReference type="ARBA" id="ARBA00023242"/>
    </source>
</evidence>
<dbReference type="InterPro" id="IPR018957">
    <property type="entry name" value="Znf_C3HC4_RING-type"/>
</dbReference>
<dbReference type="PROSITE" id="PS01199">
    <property type="entry name" value="RIBOSOMAL_L1"/>
    <property type="match status" value="1"/>
</dbReference>
<accession>A0A498NF37</accession>
<evidence type="ECO:0000256" key="8">
    <source>
        <dbReference type="ARBA" id="ARBA00022723"/>
    </source>
</evidence>
<evidence type="ECO:0000256" key="17">
    <source>
        <dbReference type="ARBA" id="ARBA00023159"/>
    </source>
</evidence>
<keyword evidence="15" id="KW-0238">DNA-binding</keyword>
<dbReference type="Pfam" id="PF00105">
    <property type="entry name" value="zf-C4"/>
    <property type="match status" value="1"/>
</dbReference>
<dbReference type="InterPro" id="IPR001628">
    <property type="entry name" value="Znf_hrmn_rcpt"/>
</dbReference>
<dbReference type="InterPro" id="IPR036855">
    <property type="entry name" value="Znf_CCCH_sf"/>
</dbReference>
<dbReference type="InterPro" id="IPR035500">
    <property type="entry name" value="NHR-like_dom_sf"/>
</dbReference>
<feature type="domain" description="NR LBD" evidence="31">
    <location>
        <begin position="299"/>
        <end position="526"/>
    </location>
</feature>
<feature type="compositionally biased region" description="Basic and acidic residues" evidence="27">
    <location>
        <begin position="1496"/>
        <end position="1515"/>
    </location>
</feature>
<dbReference type="CDD" id="cd06932">
    <property type="entry name" value="NR_LBD_PPAR"/>
    <property type="match status" value="1"/>
</dbReference>
<keyword evidence="34" id="KW-1185">Reference proteome</keyword>
<dbReference type="GO" id="GO:0000978">
    <property type="term" value="F:RNA polymerase II cis-regulatory region sequence-specific DNA binding"/>
    <property type="evidence" value="ECO:0007669"/>
    <property type="project" value="TreeGrafter"/>
</dbReference>
<dbReference type="GO" id="GO:0010887">
    <property type="term" value="P:negative regulation of cholesterol storage"/>
    <property type="evidence" value="ECO:0007669"/>
    <property type="project" value="TreeGrafter"/>
</dbReference>
<dbReference type="Gene3D" id="3.30.50.10">
    <property type="entry name" value="Erythroid Transcription Factor GATA-1, subunit A"/>
    <property type="match status" value="1"/>
</dbReference>
<dbReference type="InterPro" id="IPR008677">
    <property type="entry name" value="MRVI1"/>
</dbReference>
<dbReference type="GO" id="GO:0030154">
    <property type="term" value="P:cell differentiation"/>
    <property type="evidence" value="ECO:0007669"/>
    <property type="project" value="TreeGrafter"/>
</dbReference>
<evidence type="ECO:0000259" key="31">
    <source>
        <dbReference type="PROSITE" id="PS51843"/>
    </source>
</evidence>
<dbReference type="Gene3D" id="4.10.1000.10">
    <property type="entry name" value="Zinc finger, CCCH-type"/>
    <property type="match status" value="1"/>
</dbReference>